<dbReference type="RefSeq" id="WP_186740826.1">
    <property type="nucleotide sequence ID" value="NZ_CP060394.1"/>
</dbReference>
<proteinExistence type="predicted"/>
<name>A0A7G8BDX8_9BACT</name>
<dbReference type="Gene3D" id="2.40.160.10">
    <property type="entry name" value="Porin"/>
    <property type="match status" value="1"/>
</dbReference>
<sequence length="345" mass="38608">MGIALALCFCILGRAAAQDVDDSENHAGHVPVLSGGIAYVHNVNGGVTTLLPQINPVLLVPFGSHVLLESRAEFIGVYQREHQTSGSFGGKVFKNVDYAQVDWLANTHLMVSAGKYLLPFGIYNERLAPVWIRNLLDQPIDSNIGVETSGAGDGVMLRGVALQKPSYTLQYTAYFSARSNINQLQAARTTGYDASIFLTHPRLEIGTSYQRFLQDHQINNVAAYVSWQPPSVPVDLKAEYDYSYNGNGYWLETAYDFERLPIPSFLQRLQAVGRMQQFFPLNGGGNGLPGVNTQRFDFGLNYYFRDNLRLMSSYGRTFSSQRDANIWNLGVTYRFVLPLWPERKK</sequence>
<dbReference type="InterPro" id="IPR023614">
    <property type="entry name" value="Porin_dom_sf"/>
</dbReference>
<dbReference type="EMBL" id="CP060394">
    <property type="protein sequence ID" value="QNI30748.1"/>
    <property type="molecule type" value="Genomic_DNA"/>
</dbReference>
<keyword evidence="2" id="KW-1185">Reference proteome</keyword>
<dbReference type="KEGG" id="adin:H7849_16685"/>
<dbReference type="AlphaFoldDB" id="A0A7G8BDX8"/>
<evidence type="ECO:0000313" key="2">
    <source>
        <dbReference type="Proteomes" id="UP000515312"/>
    </source>
</evidence>
<dbReference type="SUPFAM" id="SSF56935">
    <property type="entry name" value="Porins"/>
    <property type="match status" value="1"/>
</dbReference>
<organism evidence="1 2">
    <name type="scientific">Alloacidobacterium dinghuense</name>
    <dbReference type="NCBI Taxonomy" id="2763107"/>
    <lineage>
        <taxon>Bacteria</taxon>
        <taxon>Pseudomonadati</taxon>
        <taxon>Acidobacteriota</taxon>
        <taxon>Terriglobia</taxon>
        <taxon>Terriglobales</taxon>
        <taxon>Acidobacteriaceae</taxon>
        <taxon>Alloacidobacterium</taxon>
    </lineage>
</organism>
<protein>
    <submittedName>
        <fullName evidence="1">Uncharacterized protein</fullName>
    </submittedName>
</protein>
<reference evidence="1 2" key="1">
    <citation type="submission" date="2020-08" db="EMBL/GenBank/DDBJ databases">
        <title>Edaphobacter telluris sp. nov. and Acidobacterium dinghuensis sp. nov., two acidobacteria isolated from forest soil.</title>
        <authorList>
            <person name="Fu J."/>
            <person name="Qiu L."/>
        </authorList>
    </citation>
    <scope>NUCLEOTIDE SEQUENCE [LARGE SCALE GENOMIC DNA]</scope>
    <source>
        <strain evidence="1">4Y35</strain>
    </source>
</reference>
<accession>A0A7G8BDX8</accession>
<gene>
    <name evidence="1" type="ORF">H7849_16685</name>
</gene>
<evidence type="ECO:0000313" key="1">
    <source>
        <dbReference type="EMBL" id="QNI30748.1"/>
    </source>
</evidence>
<dbReference type="Proteomes" id="UP000515312">
    <property type="component" value="Chromosome"/>
</dbReference>